<reference evidence="1 2" key="1">
    <citation type="submission" date="2021-06" db="EMBL/GenBank/DDBJ databases">
        <title>Caerostris extrusa draft genome.</title>
        <authorList>
            <person name="Kono N."/>
            <person name="Arakawa K."/>
        </authorList>
    </citation>
    <scope>NUCLEOTIDE SEQUENCE [LARGE SCALE GENOMIC DNA]</scope>
</reference>
<keyword evidence="2" id="KW-1185">Reference proteome</keyword>
<dbReference type="Proteomes" id="UP001054945">
    <property type="component" value="Unassembled WGS sequence"/>
</dbReference>
<accession>A0AAV4TSB6</accession>
<protein>
    <submittedName>
        <fullName evidence="1">Uncharacterized protein</fullName>
    </submittedName>
</protein>
<comment type="caution">
    <text evidence="1">The sequence shown here is derived from an EMBL/GenBank/DDBJ whole genome shotgun (WGS) entry which is preliminary data.</text>
</comment>
<evidence type="ECO:0000313" key="2">
    <source>
        <dbReference type="Proteomes" id="UP001054945"/>
    </source>
</evidence>
<dbReference type="EMBL" id="BPLR01011704">
    <property type="protein sequence ID" value="GIY48341.1"/>
    <property type="molecule type" value="Genomic_DNA"/>
</dbReference>
<name>A0AAV4TSB6_CAEEX</name>
<organism evidence="1 2">
    <name type="scientific">Caerostris extrusa</name>
    <name type="common">Bark spider</name>
    <name type="synonym">Caerostris bankana</name>
    <dbReference type="NCBI Taxonomy" id="172846"/>
    <lineage>
        <taxon>Eukaryota</taxon>
        <taxon>Metazoa</taxon>
        <taxon>Ecdysozoa</taxon>
        <taxon>Arthropoda</taxon>
        <taxon>Chelicerata</taxon>
        <taxon>Arachnida</taxon>
        <taxon>Araneae</taxon>
        <taxon>Araneomorphae</taxon>
        <taxon>Entelegynae</taxon>
        <taxon>Araneoidea</taxon>
        <taxon>Araneidae</taxon>
        <taxon>Caerostris</taxon>
    </lineage>
</organism>
<gene>
    <name evidence="1" type="ORF">CEXT_612011</name>
</gene>
<sequence>MSNLVSNSAMSKMLTLQSIEFDLFNHDLKEREDEIIQSRFVDESDVLSNLFSREISNLTAHNNSHGFDALRLFTVSNEVRSNGPEIQANHTQSNLTKRGESELSLSKSIVDNTTDMFNHTQNGNATEPKFGEMANDPSDEMLLDGNPFFLNRFGFDGFPEFPWIKKSKRNDSSAFNNNTLHNMNKRFTFFRRFIFI</sequence>
<proteinExistence type="predicted"/>
<evidence type="ECO:0000313" key="1">
    <source>
        <dbReference type="EMBL" id="GIY48341.1"/>
    </source>
</evidence>
<dbReference type="AlphaFoldDB" id="A0AAV4TSB6"/>